<protein>
    <submittedName>
        <fullName evidence="2">Uncharacterized protein</fullName>
    </submittedName>
</protein>
<organism evidence="2">
    <name type="scientific">Lepeophtheirus salmonis</name>
    <name type="common">Salmon louse</name>
    <name type="synonym">Caligus salmonis</name>
    <dbReference type="NCBI Taxonomy" id="72036"/>
    <lineage>
        <taxon>Eukaryota</taxon>
        <taxon>Metazoa</taxon>
        <taxon>Ecdysozoa</taxon>
        <taxon>Arthropoda</taxon>
        <taxon>Crustacea</taxon>
        <taxon>Multicrustacea</taxon>
        <taxon>Hexanauplia</taxon>
        <taxon>Copepoda</taxon>
        <taxon>Siphonostomatoida</taxon>
        <taxon>Caligidae</taxon>
        <taxon>Lepeophtheirus</taxon>
    </lineage>
</organism>
<proteinExistence type="predicted"/>
<sequence length="106" mass="11167">FALQKSSMDLSPDINTTPKMSTLPAPVVVPPPPPPNSAIPPPPSMIYHHSSGTTTSRRATMATMGLGMVGGGDWPSTNLGSPGLICTIPQLPKEKYNWHTVVDGFS</sequence>
<evidence type="ECO:0000256" key="1">
    <source>
        <dbReference type="SAM" id="MobiDB-lite"/>
    </source>
</evidence>
<feature type="non-terminal residue" evidence="2">
    <location>
        <position position="1"/>
    </location>
</feature>
<evidence type="ECO:0000313" key="2">
    <source>
        <dbReference type="EMBL" id="CDW25282.1"/>
    </source>
</evidence>
<feature type="non-terminal residue" evidence="2">
    <location>
        <position position="106"/>
    </location>
</feature>
<dbReference type="AlphaFoldDB" id="A0A0K2TI18"/>
<feature type="compositionally biased region" description="Polar residues" evidence="1">
    <location>
        <begin position="1"/>
        <end position="20"/>
    </location>
</feature>
<reference evidence="2" key="1">
    <citation type="submission" date="2014-05" db="EMBL/GenBank/DDBJ databases">
        <authorList>
            <person name="Chronopoulou M."/>
        </authorList>
    </citation>
    <scope>NUCLEOTIDE SEQUENCE</scope>
    <source>
        <tissue evidence="2">Whole organism</tissue>
    </source>
</reference>
<accession>A0A0K2TI18</accession>
<feature type="region of interest" description="Disordered" evidence="1">
    <location>
        <begin position="1"/>
        <end position="54"/>
    </location>
</feature>
<name>A0A0K2TI18_LEPSM</name>
<feature type="compositionally biased region" description="Pro residues" evidence="1">
    <location>
        <begin position="27"/>
        <end position="44"/>
    </location>
</feature>
<dbReference type="EMBL" id="HACA01007921">
    <property type="protein sequence ID" value="CDW25282.1"/>
    <property type="molecule type" value="Transcribed_RNA"/>
</dbReference>